<dbReference type="Proteomes" id="UP001180845">
    <property type="component" value="Unassembled WGS sequence"/>
</dbReference>
<dbReference type="InterPro" id="IPR012675">
    <property type="entry name" value="Beta-grasp_dom_sf"/>
</dbReference>
<proteinExistence type="predicted"/>
<dbReference type="InterPro" id="IPR016155">
    <property type="entry name" value="Mopterin_synth/thiamin_S_b"/>
</dbReference>
<dbReference type="InterPro" id="IPR003749">
    <property type="entry name" value="ThiS/MoaD-like"/>
</dbReference>
<gene>
    <name evidence="1" type="ORF">JOF55_001748</name>
</gene>
<evidence type="ECO:0000313" key="1">
    <source>
        <dbReference type="EMBL" id="MDR7301567.1"/>
    </source>
</evidence>
<dbReference type="PANTHER" id="PTHR34472:SF1">
    <property type="entry name" value="SULFUR CARRIER PROTEIN THIS"/>
    <property type="match status" value="1"/>
</dbReference>
<name>A0AAE3ZE55_9ACTN</name>
<sequence>MHIVINGQPREFAEGTTLADALKDFGVPDSGVAVAVNGTVVARDSWPATPLEPQTGIEILTAVQGG</sequence>
<reference evidence="1" key="1">
    <citation type="submission" date="2023-07" db="EMBL/GenBank/DDBJ databases">
        <title>Sequencing the genomes of 1000 actinobacteria strains.</title>
        <authorList>
            <person name="Klenk H.-P."/>
        </authorList>
    </citation>
    <scope>NUCLEOTIDE SEQUENCE</scope>
    <source>
        <strain evidence="1">DSM 45977</strain>
    </source>
</reference>
<organism evidence="1 2">
    <name type="scientific">Haloactinomyces albus</name>
    <dbReference type="NCBI Taxonomy" id="1352928"/>
    <lineage>
        <taxon>Bacteria</taxon>
        <taxon>Bacillati</taxon>
        <taxon>Actinomycetota</taxon>
        <taxon>Actinomycetes</taxon>
        <taxon>Actinopolysporales</taxon>
        <taxon>Actinopolysporaceae</taxon>
        <taxon>Haloactinomyces</taxon>
    </lineage>
</organism>
<dbReference type="NCBIfam" id="TIGR01683">
    <property type="entry name" value="thiS"/>
    <property type="match status" value="1"/>
</dbReference>
<dbReference type="AlphaFoldDB" id="A0AAE3ZE55"/>
<keyword evidence="2" id="KW-1185">Reference proteome</keyword>
<comment type="caution">
    <text evidence="1">The sequence shown here is derived from an EMBL/GenBank/DDBJ whole genome shotgun (WGS) entry which is preliminary data.</text>
</comment>
<protein>
    <submittedName>
        <fullName evidence="1">Sulfur carrier protein</fullName>
    </submittedName>
</protein>
<dbReference type="SUPFAM" id="SSF54285">
    <property type="entry name" value="MoaD/ThiS"/>
    <property type="match status" value="1"/>
</dbReference>
<dbReference type="InterPro" id="IPR010035">
    <property type="entry name" value="Thi_S"/>
</dbReference>
<dbReference type="PANTHER" id="PTHR34472">
    <property type="entry name" value="SULFUR CARRIER PROTEIN THIS"/>
    <property type="match status" value="1"/>
</dbReference>
<dbReference type="CDD" id="cd00565">
    <property type="entry name" value="Ubl_ThiS"/>
    <property type="match status" value="1"/>
</dbReference>
<dbReference type="EMBL" id="JAVDXW010000001">
    <property type="protein sequence ID" value="MDR7301567.1"/>
    <property type="molecule type" value="Genomic_DNA"/>
</dbReference>
<dbReference type="RefSeq" id="WP_310272280.1">
    <property type="nucleotide sequence ID" value="NZ_JAVDXW010000001.1"/>
</dbReference>
<evidence type="ECO:0000313" key="2">
    <source>
        <dbReference type="Proteomes" id="UP001180845"/>
    </source>
</evidence>
<dbReference type="Pfam" id="PF02597">
    <property type="entry name" value="ThiS"/>
    <property type="match status" value="1"/>
</dbReference>
<accession>A0AAE3ZE55</accession>
<dbReference type="Gene3D" id="3.10.20.30">
    <property type="match status" value="1"/>
</dbReference>